<dbReference type="Proteomes" id="UP000595566">
    <property type="component" value="Segment"/>
</dbReference>
<dbReference type="EMBL" id="MW353175">
    <property type="protein sequence ID" value="QQO91800.1"/>
    <property type="molecule type" value="Genomic_DNA"/>
</dbReference>
<protein>
    <submittedName>
        <fullName evidence="1">Uncharacterized protein</fullName>
    </submittedName>
</protein>
<sequence>MRYSVSQSTIRVIVRDRNGYGMGNETGIRTG</sequence>
<gene>
    <name evidence="1" type="ORF">immuto26A_121</name>
</gene>
<evidence type="ECO:0000313" key="1">
    <source>
        <dbReference type="EMBL" id="QQO91800.1"/>
    </source>
</evidence>
<proteinExistence type="predicted"/>
<organism evidence="1 2">
    <name type="scientific">Flavobacterium phage vB_FspM_immuto_2-6A</name>
    <dbReference type="NCBI Taxonomy" id="2801477"/>
    <lineage>
        <taxon>Viruses</taxon>
        <taxon>Duplodnaviria</taxon>
        <taxon>Heunggongvirae</taxon>
        <taxon>Uroviricota</taxon>
        <taxon>Caudoviricetes</taxon>
        <taxon>Immutovirus</taxon>
        <taxon>Immutovirus immuto</taxon>
    </lineage>
</organism>
<evidence type="ECO:0000313" key="2">
    <source>
        <dbReference type="Proteomes" id="UP000595566"/>
    </source>
</evidence>
<name>A0A7T8IWM3_9CAUD</name>
<accession>A0A7T8IWM3</accession>
<keyword evidence="2" id="KW-1185">Reference proteome</keyword>
<reference evidence="1 2" key="1">
    <citation type="submission" date="2020-12" db="EMBL/GenBank/DDBJ databases">
        <title>Dynamics of Baltic Sea phages driven by environmental changes.</title>
        <authorList>
            <person name="Hoetzinger M."/>
            <person name="Nilsson E."/>
            <person name="Holmfeldt K."/>
        </authorList>
    </citation>
    <scope>NUCLEOTIDE SEQUENCE [LARGE SCALE GENOMIC DNA]</scope>
</reference>